<reference evidence="1 2" key="1">
    <citation type="journal article" date="2022" name="Genome Biol. Evol.">
        <title>The Spruce Budworm Genome: Reconstructing the Evolutionary History of Antifreeze Proteins.</title>
        <authorList>
            <person name="Beliveau C."/>
            <person name="Gagne P."/>
            <person name="Picq S."/>
            <person name="Vernygora O."/>
            <person name="Keeling C.I."/>
            <person name="Pinkney K."/>
            <person name="Doucet D."/>
            <person name="Wen F."/>
            <person name="Johnston J.S."/>
            <person name="Maaroufi H."/>
            <person name="Boyle B."/>
            <person name="Laroche J."/>
            <person name="Dewar K."/>
            <person name="Juretic N."/>
            <person name="Blackburn G."/>
            <person name="Nisole A."/>
            <person name="Brunet B."/>
            <person name="Brandao M."/>
            <person name="Lumley L."/>
            <person name="Duan J."/>
            <person name="Quan G."/>
            <person name="Lucarotti C.J."/>
            <person name="Roe A.D."/>
            <person name="Sperling F.A.H."/>
            <person name="Levesque R.C."/>
            <person name="Cusson M."/>
        </authorList>
    </citation>
    <scope>NUCLEOTIDE SEQUENCE [LARGE SCALE GENOMIC DNA]</scope>
    <source>
        <strain evidence="1">Glfc:IPQL:Cfum</strain>
    </source>
</reference>
<accession>A0ACC0J8V1</accession>
<evidence type="ECO:0000313" key="1">
    <source>
        <dbReference type="EMBL" id="KAI8420566.1"/>
    </source>
</evidence>
<keyword evidence="2" id="KW-1185">Reference proteome</keyword>
<evidence type="ECO:0000313" key="2">
    <source>
        <dbReference type="Proteomes" id="UP001064048"/>
    </source>
</evidence>
<dbReference type="Proteomes" id="UP001064048">
    <property type="component" value="Chromosome 14"/>
</dbReference>
<comment type="caution">
    <text evidence="1">The sequence shown here is derived from an EMBL/GenBank/DDBJ whole genome shotgun (WGS) entry which is preliminary data.</text>
</comment>
<organism evidence="1 2">
    <name type="scientific">Choristoneura fumiferana</name>
    <name type="common">Spruce budworm moth</name>
    <name type="synonym">Archips fumiferana</name>
    <dbReference type="NCBI Taxonomy" id="7141"/>
    <lineage>
        <taxon>Eukaryota</taxon>
        <taxon>Metazoa</taxon>
        <taxon>Ecdysozoa</taxon>
        <taxon>Arthropoda</taxon>
        <taxon>Hexapoda</taxon>
        <taxon>Insecta</taxon>
        <taxon>Pterygota</taxon>
        <taxon>Neoptera</taxon>
        <taxon>Endopterygota</taxon>
        <taxon>Lepidoptera</taxon>
        <taxon>Glossata</taxon>
        <taxon>Ditrysia</taxon>
        <taxon>Tortricoidea</taxon>
        <taxon>Tortricidae</taxon>
        <taxon>Tortricinae</taxon>
        <taxon>Choristoneura</taxon>
    </lineage>
</organism>
<protein>
    <submittedName>
        <fullName evidence="1">Uncharacterized protein</fullName>
    </submittedName>
</protein>
<proteinExistence type="predicted"/>
<name>A0ACC0J8V1_CHOFU</name>
<dbReference type="EMBL" id="CM046114">
    <property type="protein sequence ID" value="KAI8420566.1"/>
    <property type="molecule type" value="Genomic_DNA"/>
</dbReference>
<gene>
    <name evidence="1" type="ORF">MSG28_009025</name>
</gene>
<sequence>MPYLLPSGVSSDNKDRGSYVRLYSQLGVASQRELRECSSSSASVDESVCIPAGVAGGRRTGCSGAGRRGLRDARALSGRLSAGMAADTAGAAAGAGAGGASPEETLESLLREAEALKQKLEEERQKLNDVTLASVAERLEAVNFPNLKPRRVLKGHQAKVLNSSSASREYCPSTASIRPLAVTWRWHVAGRQGDRVGRVLGHQGADHRHAQHLGHGLRLRALRHARRRRVRGGGRGRGLRKRTVATHTSYVAACVFPRTERQLLTGSGDGAAALWGVGSGQLLQTFQGHAADVLALDPAPSDTGDTFASGGADRAVLVWDMRSGAAVQAFDAHRSDVTSVRFHPGGDALASGCDDAACRLFDLRADREVARYAKDSIIFGVNSVEWSLSGRLLFAGYSDYTASAWDALRATRVCVLCGHEHRVSRLQLAPDGAALATASWDTTLRVSNTRHATRDTRHTATASWDTTLRVSRHATRDTRHTATASWDTTLRVSRHATRDTRHTATASWDTTLRSGQLTAAVGPQSAQEIPSIDRVASRASYSSPATARNGRTMRRALSCLPLALLLLANVVPSKAQKSAAGEVVVRVRSGAPLQLECALRVEQRAEWRREDGRPLPPELRPAGEAPVAAPARQGLRARLRAPAAAPHMAGVYACAAGPDAQRLRLLVEADPGVETTAAPTAVPAEAAAEAAAAAAAEADAESEAGPIVYYDLQRAVSFNCTLNNADKLPYVWCVLTAHPCTAFTPL</sequence>